<keyword evidence="1" id="KW-0812">Transmembrane</keyword>
<dbReference type="SUPFAM" id="SSF81321">
    <property type="entry name" value="Family A G protein-coupled receptor-like"/>
    <property type="match status" value="1"/>
</dbReference>
<feature type="transmembrane region" description="Helical" evidence="1">
    <location>
        <begin position="223"/>
        <end position="245"/>
    </location>
</feature>
<evidence type="ECO:0000313" key="3">
    <source>
        <dbReference type="RefSeq" id="XP_017787203.1"/>
    </source>
</evidence>
<keyword evidence="2" id="KW-1185">Reference proteome</keyword>
<protein>
    <submittedName>
        <fullName evidence="3">Uncharacterized protein LOC108569940 isoform X9</fullName>
    </submittedName>
</protein>
<feature type="transmembrane region" description="Helical" evidence="1">
    <location>
        <begin position="199"/>
        <end position="217"/>
    </location>
</feature>
<organism evidence="2 3">
    <name type="scientific">Nicrophorus vespilloides</name>
    <name type="common">Boreal carrion beetle</name>
    <dbReference type="NCBI Taxonomy" id="110193"/>
    <lineage>
        <taxon>Eukaryota</taxon>
        <taxon>Metazoa</taxon>
        <taxon>Ecdysozoa</taxon>
        <taxon>Arthropoda</taxon>
        <taxon>Hexapoda</taxon>
        <taxon>Insecta</taxon>
        <taxon>Pterygota</taxon>
        <taxon>Neoptera</taxon>
        <taxon>Endopterygota</taxon>
        <taxon>Coleoptera</taxon>
        <taxon>Polyphaga</taxon>
        <taxon>Staphyliniformia</taxon>
        <taxon>Silphidae</taxon>
        <taxon>Nicrophorinae</taxon>
        <taxon>Nicrophorus</taxon>
    </lineage>
</organism>
<evidence type="ECO:0000313" key="2">
    <source>
        <dbReference type="Proteomes" id="UP000695000"/>
    </source>
</evidence>
<reference evidence="3" key="1">
    <citation type="submission" date="2025-08" db="UniProtKB">
        <authorList>
            <consortium name="RefSeq"/>
        </authorList>
    </citation>
    <scope>IDENTIFICATION</scope>
    <source>
        <tissue evidence="3">Whole Larva</tissue>
    </source>
</reference>
<feature type="transmembrane region" description="Helical" evidence="1">
    <location>
        <begin position="160"/>
        <end position="178"/>
    </location>
</feature>
<dbReference type="Proteomes" id="UP000695000">
    <property type="component" value="Unplaced"/>
</dbReference>
<keyword evidence="1" id="KW-1133">Transmembrane helix</keyword>
<proteinExistence type="predicted"/>
<gene>
    <name evidence="3" type="primary">LOC108569940</name>
</gene>
<accession>A0ABM1NK53</accession>
<dbReference type="RefSeq" id="XP_017787203.1">
    <property type="nucleotide sequence ID" value="XM_017931714.1"/>
</dbReference>
<dbReference type="GeneID" id="108569940"/>
<evidence type="ECO:0000256" key="1">
    <source>
        <dbReference type="SAM" id="Phobius"/>
    </source>
</evidence>
<feature type="transmembrane region" description="Helical" evidence="1">
    <location>
        <begin position="60"/>
        <end position="82"/>
    </location>
</feature>
<feature type="transmembrane region" description="Helical" evidence="1">
    <location>
        <begin position="102"/>
        <end position="120"/>
    </location>
</feature>
<keyword evidence="1" id="KW-0472">Membrane</keyword>
<name>A0ABM1NK53_NICVS</name>
<feature type="transmembrane region" description="Helical" evidence="1">
    <location>
        <begin position="127"/>
        <end position="154"/>
    </location>
</feature>
<sequence>MEFDYNDNYTYPDYDTDYSVTFLYSEILTTTLSLIGIAGDILIISTILSRKTLQSRSYLLLMNWSIFNILYRIFLEGFLYLIPMEINLKINAMCITLNMDMLFQFGEIVFMLALISNWAMKSDKMNNLLIIFIIYALIITSLIVIISLCMFDIFTHMIRAIPGITYLCLLFIVIVKNANRLWKARVDPLSEETLKRLNLASIYTLYLLVTTIIIIPLHTYNKFLVVNLIEKTTIVIPYAFIIYLIKVDRVFKSSFIDLIKCRRSEQKPNENIAYDIHNDECVNIL</sequence>
<feature type="transmembrane region" description="Helical" evidence="1">
    <location>
        <begin position="27"/>
        <end position="48"/>
    </location>
</feature>